<dbReference type="PANTHER" id="PTHR43319:SF3">
    <property type="entry name" value="BETA-LACTAMASE-RELATED DOMAIN-CONTAINING PROTEIN"/>
    <property type="match status" value="1"/>
</dbReference>
<gene>
    <name evidence="3" type="ORF">SAMN05421541_104135</name>
</gene>
<dbReference type="EMBL" id="FONV01000004">
    <property type="protein sequence ID" value="SFE86845.1"/>
    <property type="molecule type" value="Genomic_DNA"/>
</dbReference>
<dbReference type="STRING" id="35752.SAMN05421541_104135"/>
<protein>
    <submittedName>
        <fullName evidence="3">CubicO group peptidase, beta-lactamase class C family</fullName>
    </submittedName>
</protein>
<dbReference type="InterPro" id="IPR012338">
    <property type="entry name" value="Beta-lactam/transpept-like"/>
</dbReference>
<feature type="domain" description="Beta-lactamase-related" evidence="1">
    <location>
        <begin position="11"/>
        <end position="341"/>
    </location>
</feature>
<evidence type="ECO:0000313" key="3">
    <source>
        <dbReference type="EMBL" id="SFE86845.1"/>
    </source>
</evidence>
<reference evidence="3 4" key="1">
    <citation type="submission" date="2016-10" db="EMBL/GenBank/DDBJ databases">
        <authorList>
            <person name="de Groot N.N."/>
        </authorList>
    </citation>
    <scope>NUCLEOTIDE SEQUENCE [LARGE SCALE GENOMIC DNA]</scope>
    <source>
        <strain evidence="3 4">DSM 43019</strain>
    </source>
</reference>
<dbReference type="RefSeq" id="WP_093612752.1">
    <property type="nucleotide sequence ID" value="NZ_BOMT01000034.1"/>
</dbReference>
<keyword evidence="4" id="KW-1185">Reference proteome</keyword>
<dbReference type="Pfam" id="PF01243">
    <property type="entry name" value="PNPOx_N"/>
    <property type="match status" value="1"/>
</dbReference>
<dbReference type="PANTHER" id="PTHR43319">
    <property type="entry name" value="BETA-LACTAMASE-RELATED"/>
    <property type="match status" value="1"/>
</dbReference>
<evidence type="ECO:0000259" key="1">
    <source>
        <dbReference type="Pfam" id="PF00144"/>
    </source>
</evidence>
<dbReference type="SUPFAM" id="SSF50475">
    <property type="entry name" value="FMN-binding split barrel"/>
    <property type="match status" value="1"/>
</dbReference>
<organism evidence="3 4">
    <name type="scientific">Actinoplanes philippinensis</name>
    <dbReference type="NCBI Taxonomy" id="35752"/>
    <lineage>
        <taxon>Bacteria</taxon>
        <taxon>Bacillati</taxon>
        <taxon>Actinomycetota</taxon>
        <taxon>Actinomycetes</taxon>
        <taxon>Micromonosporales</taxon>
        <taxon>Micromonosporaceae</taxon>
        <taxon>Actinoplanes</taxon>
    </lineage>
</organism>
<dbReference type="SUPFAM" id="SSF56601">
    <property type="entry name" value="beta-lactamase/transpeptidase-like"/>
    <property type="match status" value="1"/>
</dbReference>
<feature type="domain" description="Pyridoxamine 5'-phosphate oxidase N-terminal" evidence="2">
    <location>
        <begin position="381"/>
        <end position="504"/>
    </location>
</feature>
<dbReference type="InterPro" id="IPR052907">
    <property type="entry name" value="Beta-lactamase/esterase"/>
</dbReference>
<dbReference type="Gene3D" id="2.30.110.10">
    <property type="entry name" value="Electron Transport, Fmn-binding Protein, Chain A"/>
    <property type="match status" value="1"/>
</dbReference>
<dbReference type="InterPro" id="IPR012349">
    <property type="entry name" value="Split_barrel_FMN-bd"/>
</dbReference>
<proteinExistence type="predicted"/>
<dbReference type="Proteomes" id="UP000199645">
    <property type="component" value="Unassembled WGS sequence"/>
</dbReference>
<name>A0A1I2E1X7_9ACTN</name>
<dbReference type="Gene3D" id="3.40.710.10">
    <property type="entry name" value="DD-peptidase/beta-lactamase superfamily"/>
    <property type="match status" value="1"/>
</dbReference>
<dbReference type="AlphaFoldDB" id="A0A1I2E1X7"/>
<dbReference type="InterPro" id="IPR001466">
    <property type="entry name" value="Beta-lactam-related"/>
</dbReference>
<sequence length="533" mass="55814">MVTSELQERVQRRLGQLVGSGAEAGLQVAVYQGGTLIVDAVAGTADPGTGRPLSSRTPVFGFSIAKNVTATLAHLLVARGHLGYDTPVREVWPEFAANGKGAATLRHVLTHTVGLPAMPAGITPRELPDWTAVCDALAAAEPLWAPGTAMGYHSYTFGYLVGELARRATGRPLRELLREWITTPLGIDDQLHFGVAPESLPEPARLTGEKPPPDAGAGTVLAPWESRPDAGFGNTAEILGADIPSVGAVTAHGLAAMFDALLRGELVDPAALAGMSAVAYDGIDQVLGTPARMTLGFPAGRIGAPAGEGSVAFGWPGGGGGYAYADPAHGVAFALTKTRLTAGFHTASSLTALLADHLATPRTSLGAFSAPGATATPWEATAGALQRIQKFQLCTVRPDGRPHVTPVLAVWAYDAMWFTTGDGEQKAGNLSAEPRCVLSAGTGTLTGTDHVVEGVARLITDRSTRDAAATAFEQAYGWHLTRDDGDWRHLGDAIRTGKVRLYRVRPEKAFAFTAGAEPSQTRYRWTGPVDRAD</sequence>
<dbReference type="OrthoDB" id="3422781at2"/>
<accession>A0A1I2E1X7</accession>
<dbReference type="Pfam" id="PF00144">
    <property type="entry name" value="Beta-lactamase"/>
    <property type="match status" value="1"/>
</dbReference>
<evidence type="ECO:0000259" key="2">
    <source>
        <dbReference type="Pfam" id="PF01243"/>
    </source>
</evidence>
<dbReference type="InterPro" id="IPR011576">
    <property type="entry name" value="Pyridox_Oxase_N"/>
</dbReference>
<evidence type="ECO:0000313" key="4">
    <source>
        <dbReference type="Proteomes" id="UP000199645"/>
    </source>
</evidence>